<dbReference type="EMBL" id="CP001279">
    <property type="protein sequence ID" value="ACM93662.1"/>
    <property type="molecule type" value="Genomic_DNA"/>
</dbReference>
<dbReference type="InterPro" id="IPR029063">
    <property type="entry name" value="SAM-dependent_MTases_sf"/>
</dbReference>
<evidence type="ECO:0000259" key="1">
    <source>
        <dbReference type="Pfam" id="PF13649"/>
    </source>
</evidence>
<evidence type="ECO:0000313" key="3">
    <source>
        <dbReference type="Proteomes" id="UP000000448"/>
    </source>
</evidence>
<name>B9L8T2_NAUPA</name>
<proteinExistence type="predicted"/>
<dbReference type="RefSeq" id="WP_015902714.1">
    <property type="nucleotide sequence ID" value="NC_012115.1"/>
</dbReference>
<keyword evidence="3" id="KW-1185">Reference proteome</keyword>
<accession>B9L8T2</accession>
<dbReference type="HOGENOM" id="CLU_105437_0_0_7"/>
<dbReference type="SUPFAM" id="SSF53335">
    <property type="entry name" value="S-adenosyl-L-methionine-dependent methyltransferases"/>
    <property type="match status" value="1"/>
</dbReference>
<feature type="domain" description="Methyltransferase" evidence="1">
    <location>
        <begin position="38"/>
        <end position="119"/>
    </location>
</feature>
<organism evidence="2 3">
    <name type="scientific">Nautilia profundicola (strain ATCC BAA-1463 / DSM 18972 / AmH)</name>
    <dbReference type="NCBI Taxonomy" id="598659"/>
    <lineage>
        <taxon>Bacteria</taxon>
        <taxon>Pseudomonadati</taxon>
        <taxon>Campylobacterota</taxon>
        <taxon>Epsilonproteobacteria</taxon>
        <taxon>Nautiliales</taxon>
        <taxon>Nautiliaceae</taxon>
        <taxon>Nautilia</taxon>
    </lineage>
</organism>
<protein>
    <recommendedName>
        <fullName evidence="1">Methyltransferase domain-containing protein</fullName>
    </recommendedName>
</protein>
<dbReference type="AlphaFoldDB" id="B9L8T2"/>
<dbReference type="Gene3D" id="3.40.50.150">
    <property type="entry name" value="Vaccinia Virus protein VP39"/>
    <property type="match status" value="1"/>
</dbReference>
<dbReference type="OrthoDB" id="9781225at2"/>
<reference evidence="2 3" key="1">
    <citation type="journal article" date="2009" name="PLoS Genet.">
        <title>Adaptations to submarine hydrothermal environments exemplified by the genome of Nautilia profundicola.</title>
        <authorList>
            <person name="Campbell B.J."/>
            <person name="Smith J.L."/>
            <person name="Hanson T.E."/>
            <person name="Klotz M.G."/>
            <person name="Stein L.Y."/>
            <person name="Lee C.K."/>
            <person name="Wu D."/>
            <person name="Robinson J.M."/>
            <person name="Khouri H.M."/>
            <person name="Eisen J.A."/>
            <person name="Cary S.C."/>
        </authorList>
    </citation>
    <scope>NUCLEOTIDE SEQUENCE [LARGE SCALE GENOMIC DNA]</scope>
    <source>
        <strain evidence="3">ATCC BAA-1463 / DSM 18972 / AmH</strain>
    </source>
</reference>
<dbReference type="eggNOG" id="COG2226">
    <property type="taxonomic scope" value="Bacteria"/>
</dbReference>
<gene>
    <name evidence="2" type="ordered locus">NAMH_0624</name>
</gene>
<sequence length="223" mass="25560">MGLELYGRIEDLFLDKEAAHILWSKFISILINLDVKNVIDIGCGSGDFCELASLSGLKIKGIDLSHTQIERAKNKCDCEVKNVCDLKETFDAGVAIFDVINYMNDKELREFFKCVENVVERYFIFDANSFFAMNDLAIGTLKAEDEKRFGVLYSDFEDDILTTEITLFEKEGDCYKKSQANIVQYYHSVEKLCKMTNMKLINKIPVSLYGSGEIEKWILVFEK</sequence>
<dbReference type="KEGG" id="nam:NAMH_0624"/>
<dbReference type="InterPro" id="IPR041698">
    <property type="entry name" value="Methyltransf_25"/>
</dbReference>
<dbReference type="CDD" id="cd02440">
    <property type="entry name" value="AdoMet_MTases"/>
    <property type="match status" value="1"/>
</dbReference>
<dbReference type="STRING" id="598659.NAMH_0624"/>
<evidence type="ECO:0000313" key="2">
    <source>
        <dbReference type="EMBL" id="ACM93662.1"/>
    </source>
</evidence>
<dbReference type="Proteomes" id="UP000000448">
    <property type="component" value="Chromosome"/>
</dbReference>
<dbReference type="Gene3D" id="2.20.25.110">
    <property type="entry name" value="S-adenosyl-L-methionine-dependent methyltransferases"/>
    <property type="match status" value="1"/>
</dbReference>
<dbReference type="Pfam" id="PF13649">
    <property type="entry name" value="Methyltransf_25"/>
    <property type="match status" value="1"/>
</dbReference>